<name>A0AAU8K7D1_9ACTN</name>
<dbReference type="EMBL" id="CP136798">
    <property type="protein sequence ID" value="XCN12299.1"/>
    <property type="molecule type" value="Genomic_DNA"/>
</dbReference>
<reference evidence="1" key="1">
    <citation type="submission" date="2023-10" db="EMBL/GenBank/DDBJ databases">
        <title>Complete genome sequence of Streptomyces sp. JL1001.</title>
        <authorList>
            <person name="Jiang L."/>
        </authorList>
    </citation>
    <scope>NUCLEOTIDE SEQUENCE</scope>
    <source>
        <strain evidence="1">JL1001</strain>
    </source>
</reference>
<sequence length="88" mass="9797">MGRRLWRRPPTNHAGQAAWMKAHPFEWLDVSTYPAAYSAHTVARAIRTGDRVSISRHYGPAGAFETRTTTTERGTTVQARFIGKAING</sequence>
<proteinExistence type="predicted"/>
<gene>
    <name evidence="1" type="ORF">R1Y80_01000</name>
</gene>
<dbReference type="RefSeq" id="WP_354596128.1">
    <property type="nucleotide sequence ID" value="NZ_CP136798.1"/>
</dbReference>
<evidence type="ECO:0000313" key="1">
    <source>
        <dbReference type="EMBL" id="XCN12299.1"/>
    </source>
</evidence>
<organism evidence="1">
    <name type="scientific">Streptomyces sp. JL1001</name>
    <dbReference type="NCBI Taxonomy" id="3078227"/>
    <lineage>
        <taxon>Bacteria</taxon>
        <taxon>Bacillati</taxon>
        <taxon>Actinomycetota</taxon>
        <taxon>Actinomycetes</taxon>
        <taxon>Kitasatosporales</taxon>
        <taxon>Streptomycetaceae</taxon>
        <taxon>Streptomyces</taxon>
    </lineage>
</organism>
<dbReference type="AlphaFoldDB" id="A0AAU8K7D1"/>
<accession>A0AAU8K7D1</accession>
<protein>
    <submittedName>
        <fullName evidence="1">Uncharacterized protein</fullName>
    </submittedName>
</protein>